<reference evidence="2" key="1">
    <citation type="submission" date="2023-06" db="EMBL/GenBank/DDBJ databases">
        <authorList>
            <person name="Kurt Z."/>
        </authorList>
    </citation>
    <scope>NUCLEOTIDE SEQUENCE</scope>
</reference>
<keyword evidence="5" id="KW-1185">Reference proteome</keyword>
<dbReference type="EMBL" id="CATOUU010001052">
    <property type="protein sequence ID" value="CAI9969052.1"/>
    <property type="molecule type" value="Genomic_DNA"/>
</dbReference>
<evidence type="ECO:0000313" key="1">
    <source>
        <dbReference type="EMBL" id="CAI9963066.1"/>
    </source>
</evidence>
<sequence>MLLHYLEYRPPPLFTYRPQKYSVTDPFDFYQQKGLQLNCIQGLQLKCFEIQVIKYYRFQRVLRQIQTRKRNNISYIILFKSLYTFKQQKSKNLLIFEEYFKKRGLQLKWQTKSDARYKPKSTRFALTYRPSVYFLKKARGSVSEQGWWSAFEVMQQFKCQVEDEE</sequence>
<evidence type="ECO:0000313" key="4">
    <source>
        <dbReference type="EMBL" id="CAL6078382.1"/>
    </source>
</evidence>
<evidence type="ECO:0000313" key="3">
    <source>
        <dbReference type="EMBL" id="CAL6047932.1"/>
    </source>
</evidence>
<name>A0AA86R466_9EUKA</name>
<dbReference type="EMBL" id="CAXDID020000333">
    <property type="protein sequence ID" value="CAL6078382.1"/>
    <property type="molecule type" value="Genomic_DNA"/>
</dbReference>
<organism evidence="2">
    <name type="scientific">Hexamita inflata</name>
    <dbReference type="NCBI Taxonomy" id="28002"/>
    <lineage>
        <taxon>Eukaryota</taxon>
        <taxon>Metamonada</taxon>
        <taxon>Diplomonadida</taxon>
        <taxon>Hexamitidae</taxon>
        <taxon>Hexamitinae</taxon>
        <taxon>Hexamita</taxon>
    </lineage>
</organism>
<comment type="caution">
    <text evidence="2">The sequence shown here is derived from an EMBL/GenBank/DDBJ whole genome shotgun (WGS) entry which is preliminary data.</text>
</comment>
<reference evidence="3 5" key="2">
    <citation type="submission" date="2024-07" db="EMBL/GenBank/DDBJ databases">
        <authorList>
            <person name="Akdeniz Z."/>
        </authorList>
    </citation>
    <scope>NUCLEOTIDE SEQUENCE [LARGE SCALE GENOMIC DNA]</scope>
</reference>
<dbReference type="AlphaFoldDB" id="A0AA86R466"/>
<accession>A0AA86R466</accession>
<dbReference type="EMBL" id="CATOUU010000964">
    <property type="protein sequence ID" value="CAI9963066.1"/>
    <property type="molecule type" value="Genomic_DNA"/>
</dbReference>
<dbReference type="EMBL" id="CAXDID020000173">
    <property type="protein sequence ID" value="CAL6047932.1"/>
    <property type="molecule type" value="Genomic_DNA"/>
</dbReference>
<evidence type="ECO:0000313" key="2">
    <source>
        <dbReference type="EMBL" id="CAI9969052.1"/>
    </source>
</evidence>
<proteinExistence type="predicted"/>
<gene>
    <name evidence="3" type="ORF">HINF_LOCUS42446</name>
    <name evidence="1" type="ORF">HINF_LOCUS50711</name>
    <name evidence="2" type="ORF">HINF_LOCUS56697</name>
    <name evidence="4" type="ORF">HINF_LOCUS58877</name>
</gene>
<evidence type="ECO:0000313" key="5">
    <source>
        <dbReference type="Proteomes" id="UP001642409"/>
    </source>
</evidence>
<protein>
    <submittedName>
        <fullName evidence="3">Hypothetical_protein</fullName>
    </submittedName>
</protein>
<dbReference type="Proteomes" id="UP001642409">
    <property type="component" value="Unassembled WGS sequence"/>
</dbReference>